<dbReference type="PROSITE" id="PS01125">
    <property type="entry name" value="ROK"/>
    <property type="match status" value="1"/>
</dbReference>
<dbReference type="SUPFAM" id="SSF46785">
    <property type="entry name" value="Winged helix' DNA-binding domain"/>
    <property type="match status" value="1"/>
</dbReference>
<dbReference type="Gene3D" id="3.30.420.40">
    <property type="match status" value="2"/>
</dbReference>
<dbReference type="Pfam" id="PF12802">
    <property type="entry name" value="MarR_2"/>
    <property type="match status" value="1"/>
</dbReference>
<dbReference type="Gene3D" id="1.10.10.10">
    <property type="entry name" value="Winged helix-like DNA-binding domain superfamily/Winged helix DNA-binding domain"/>
    <property type="match status" value="1"/>
</dbReference>
<reference evidence="3 4" key="1">
    <citation type="submission" date="2019-03" db="EMBL/GenBank/DDBJ databases">
        <title>Genomic Encyclopedia of Type Strains, Phase III (KMG-III): the genomes of soil and plant-associated and newly described type strains.</title>
        <authorList>
            <person name="Whitman W."/>
        </authorList>
    </citation>
    <scope>NUCLEOTIDE SEQUENCE [LARGE SCALE GENOMIC DNA]</scope>
    <source>
        <strain evidence="3 4">VKM Ac-2575</strain>
    </source>
</reference>
<dbReference type="GO" id="GO:0003700">
    <property type="term" value="F:DNA-binding transcription factor activity"/>
    <property type="evidence" value="ECO:0007669"/>
    <property type="project" value="InterPro"/>
</dbReference>
<evidence type="ECO:0000313" key="4">
    <source>
        <dbReference type="Proteomes" id="UP000295151"/>
    </source>
</evidence>
<dbReference type="InterPro" id="IPR036388">
    <property type="entry name" value="WH-like_DNA-bd_sf"/>
</dbReference>
<dbReference type="AlphaFoldDB" id="A0A4R7SXU9"/>
<protein>
    <submittedName>
        <fullName evidence="3">Putative NBD/HSP70 family sugar kinase</fullName>
    </submittedName>
</protein>
<dbReference type="InterPro" id="IPR049874">
    <property type="entry name" value="ROK_cs"/>
</dbReference>
<dbReference type="InterPro" id="IPR036390">
    <property type="entry name" value="WH_DNA-bd_sf"/>
</dbReference>
<evidence type="ECO:0000259" key="2">
    <source>
        <dbReference type="Pfam" id="PF12802"/>
    </source>
</evidence>
<dbReference type="SUPFAM" id="SSF53067">
    <property type="entry name" value="Actin-like ATPase domain"/>
    <property type="match status" value="1"/>
</dbReference>
<dbReference type="InterPro" id="IPR000600">
    <property type="entry name" value="ROK"/>
</dbReference>
<dbReference type="PANTHER" id="PTHR18964:SF173">
    <property type="entry name" value="GLUCOKINASE"/>
    <property type="match status" value="1"/>
</dbReference>
<proteinExistence type="inferred from homology"/>
<feature type="domain" description="HTH marR-type" evidence="2">
    <location>
        <begin position="34"/>
        <end position="76"/>
    </location>
</feature>
<dbReference type="PANTHER" id="PTHR18964">
    <property type="entry name" value="ROK (REPRESSOR, ORF, KINASE) FAMILY"/>
    <property type="match status" value="1"/>
</dbReference>
<comment type="similarity">
    <text evidence="1">Belongs to the ROK (NagC/XylR) family.</text>
</comment>
<gene>
    <name evidence="3" type="ORF">EV138_5990</name>
</gene>
<dbReference type="InterPro" id="IPR043129">
    <property type="entry name" value="ATPase_NBD"/>
</dbReference>
<sequence>MEETGGVVNAEQPPAVVRRGTNLDRVGGFNDTVVLDAIRRADQRLSRVEIAAATGLSGQAISNITRRLLDAGLVREAGRQKNAGLGKPRTLLELEPTGQYAVGVHLDPAVVTVVVLDLTGQVVARRRSETPATTDDPDVLIAGIAASVEEVITAAGAPRERVVGVGIAAPGPIDVDRGVVVDPPNLSAWHLVPLRDALREQTGLPVLLDKDVTAAASAEKWAGGPNGRGSFVFFYLGTGVGAGLVIGDEVVRGSSSNVGEIGHVIVDPDGPLCYCGRRGCVGETSRPAYLVQQAMQAGVLAQGIDLDDRHAVDAAFAELCSQAAAGFGSARDIIIALAGRIAKVVEDIANLLDLERVVFGGPHWDQLAPFFDEFVRAALVERFLVRSVHPFVVTGTSLGADVGAVGAASLVLDHTFSPNPSVLLLGPAPAENPPAVQLGSAER</sequence>
<dbReference type="GO" id="GO:0016301">
    <property type="term" value="F:kinase activity"/>
    <property type="evidence" value="ECO:0007669"/>
    <property type="project" value="UniProtKB-KW"/>
</dbReference>
<dbReference type="Proteomes" id="UP000295151">
    <property type="component" value="Unassembled WGS sequence"/>
</dbReference>
<comment type="caution">
    <text evidence="3">The sequence shown here is derived from an EMBL/GenBank/DDBJ whole genome shotgun (WGS) entry which is preliminary data.</text>
</comment>
<dbReference type="RefSeq" id="WP_166678791.1">
    <property type="nucleotide sequence ID" value="NZ_SOCE01000002.1"/>
</dbReference>
<evidence type="ECO:0000313" key="3">
    <source>
        <dbReference type="EMBL" id="TDU83526.1"/>
    </source>
</evidence>
<name>A0A4R7SXU9_9ACTN</name>
<dbReference type="Pfam" id="PF00480">
    <property type="entry name" value="ROK"/>
    <property type="match status" value="1"/>
</dbReference>
<organism evidence="3 4">
    <name type="scientific">Kribbella voronezhensis</name>
    <dbReference type="NCBI Taxonomy" id="2512212"/>
    <lineage>
        <taxon>Bacteria</taxon>
        <taxon>Bacillati</taxon>
        <taxon>Actinomycetota</taxon>
        <taxon>Actinomycetes</taxon>
        <taxon>Propionibacteriales</taxon>
        <taxon>Kribbellaceae</taxon>
        <taxon>Kribbella</taxon>
    </lineage>
</organism>
<keyword evidence="3" id="KW-0418">Kinase</keyword>
<keyword evidence="4" id="KW-1185">Reference proteome</keyword>
<keyword evidence="3" id="KW-0808">Transferase</keyword>
<dbReference type="EMBL" id="SOCE01000002">
    <property type="protein sequence ID" value="TDU83526.1"/>
    <property type="molecule type" value="Genomic_DNA"/>
</dbReference>
<dbReference type="InterPro" id="IPR000835">
    <property type="entry name" value="HTH_MarR-typ"/>
</dbReference>
<accession>A0A4R7SXU9</accession>
<evidence type="ECO:0000256" key="1">
    <source>
        <dbReference type="ARBA" id="ARBA00006479"/>
    </source>
</evidence>